<dbReference type="Pfam" id="PF00329">
    <property type="entry name" value="Complex1_30kDa"/>
    <property type="match status" value="1"/>
</dbReference>
<proteinExistence type="inferred from homology"/>
<evidence type="ECO:0000259" key="2">
    <source>
        <dbReference type="Pfam" id="PF00329"/>
    </source>
</evidence>
<evidence type="ECO:0000313" key="3">
    <source>
        <dbReference type="EMBL" id="CAB4650127.1"/>
    </source>
</evidence>
<feature type="domain" description="NADH:ubiquinone oxidoreductase 30kDa subunit" evidence="2">
    <location>
        <begin position="33"/>
        <end position="158"/>
    </location>
</feature>
<sequence length="174" mass="19238">MTQAASAYASPTDALVAEFPSAVVVESHGQSVVYIDKALLADVVEYLRVSEEFTMCLDVTAVDHLQDSERAQIAGIKRERFEVVVNLISHPRNTRIRLIAQVPESDPSVPTLTSSFSGTSFPEREVYDMFGITFDGHPDLTRILMPDEWIGHPLRKDDAPARVPVTFKGDPGPR</sequence>
<reference evidence="3" key="1">
    <citation type="submission" date="2020-05" db="EMBL/GenBank/DDBJ databases">
        <authorList>
            <person name="Chiriac C."/>
            <person name="Salcher M."/>
            <person name="Ghai R."/>
            <person name="Kavagutti S V."/>
        </authorList>
    </citation>
    <scope>NUCLEOTIDE SEQUENCE</scope>
</reference>
<evidence type="ECO:0000313" key="5">
    <source>
        <dbReference type="EMBL" id="CAB4983824.1"/>
    </source>
</evidence>
<dbReference type="EMBL" id="CAFBOR010000052">
    <property type="protein sequence ID" value="CAB4983824.1"/>
    <property type="molecule type" value="Genomic_DNA"/>
</dbReference>
<organism evidence="3">
    <name type="scientific">freshwater metagenome</name>
    <dbReference type="NCBI Taxonomy" id="449393"/>
    <lineage>
        <taxon>unclassified sequences</taxon>
        <taxon>metagenomes</taxon>
        <taxon>ecological metagenomes</taxon>
    </lineage>
</organism>
<accession>A0A6J6KJS6</accession>
<comment type="similarity">
    <text evidence="1">Belongs to the complex I 30 kDa subunit family.</text>
</comment>
<dbReference type="Gene3D" id="3.30.460.80">
    <property type="entry name" value="NADH:ubiquinone oxidoreductase, 30kDa subunit"/>
    <property type="match status" value="1"/>
</dbReference>
<dbReference type="PANTHER" id="PTHR10884">
    <property type="entry name" value="NADH DEHYDROGENASE UBIQUINONE IRON-SULFUR PROTEIN 3"/>
    <property type="match status" value="1"/>
</dbReference>
<gene>
    <name evidence="3" type="ORF">UFOPK2242_00353</name>
    <name evidence="4" type="ORF">UFOPK3317_00109</name>
    <name evidence="5" type="ORF">UFOPK3974_00519</name>
</gene>
<dbReference type="SUPFAM" id="SSF143243">
    <property type="entry name" value="Nqo5-like"/>
    <property type="match status" value="1"/>
</dbReference>
<dbReference type="PANTHER" id="PTHR10884:SF14">
    <property type="entry name" value="NADH DEHYDROGENASE [UBIQUINONE] IRON-SULFUR PROTEIN 3, MITOCHONDRIAL"/>
    <property type="match status" value="1"/>
</dbReference>
<dbReference type="InterPro" id="IPR001268">
    <property type="entry name" value="NADH_UbQ_OxRdtase_30kDa_su"/>
</dbReference>
<evidence type="ECO:0000256" key="1">
    <source>
        <dbReference type="ARBA" id="ARBA00007569"/>
    </source>
</evidence>
<dbReference type="EMBL" id="CAEZWM010000025">
    <property type="protein sequence ID" value="CAB4650127.1"/>
    <property type="molecule type" value="Genomic_DNA"/>
</dbReference>
<protein>
    <submittedName>
        <fullName evidence="3">Unannotated protein</fullName>
    </submittedName>
</protein>
<dbReference type="InterPro" id="IPR037232">
    <property type="entry name" value="NADH_quin_OxRdtase_su_C/D-like"/>
</dbReference>
<dbReference type="GO" id="GO:0008137">
    <property type="term" value="F:NADH dehydrogenase (ubiquinone) activity"/>
    <property type="evidence" value="ECO:0007669"/>
    <property type="project" value="InterPro"/>
</dbReference>
<evidence type="ECO:0000313" key="4">
    <source>
        <dbReference type="EMBL" id="CAB4855965.1"/>
    </source>
</evidence>
<dbReference type="EMBL" id="CAFBLK010000009">
    <property type="protein sequence ID" value="CAB4855965.1"/>
    <property type="molecule type" value="Genomic_DNA"/>
</dbReference>
<dbReference type="AlphaFoldDB" id="A0A6J6KJS6"/>
<name>A0A6J6KJS6_9ZZZZ</name>